<proteinExistence type="predicted"/>
<dbReference type="AlphaFoldDB" id="A0A7Y0MV70"/>
<comment type="caution">
    <text evidence="1">The sequence shown here is derived from an EMBL/GenBank/DDBJ whole genome shotgun (WGS) entry which is preliminary data.</text>
</comment>
<accession>A0A7Y0MV70</accession>
<dbReference type="EMBL" id="JABCMA010000006">
    <property type="protein sequence ID" value="NMR73666.1"/>
    <property type="molecule type" value="Genomic_DNA"/>
</dbReference>
<protein>
    <submittedName>
        <fullName evidence="1">Uncharacterized protein</fullName>
    </submittedName>
</protein>
<evidence type="ECO:0000313" key="2">
    <source>
        <dbReference type="Proteomes" id="UP000565155"/>
    </source>
</evidence>
<sequence>MTKNKISPRDEIAAIGFNAAIRLLSIHRHCSEQDAVEYLAFELGRAIPQIEHYRVVGLSIHLVPKVIEIMRQNKIPFGRHQLAPTKEIIAMAQWRNTK</sequence>
<reference evidence="1 2" key="1">
    <citation type="submission" date="2020-04" db="EMBL/GenBank/DDBJ databases">
        <title>Whole-genome sequencing of Vibrio spp. from China reveals different genetic environments of blaCTX-M-14 among diverse lineages.</title>
        <authorList>
            <person name="Zheng Z."/>
            <person name="Ye L."/>
            <person name="Chen S."/>
        </authorList>
    </citation>
    <scope>NUCLEOTIDE SEQUENCE [LARGE SCALE GENOMIC DNA]</scope>
    <source>
        <strain evidence="1 2">Vb1636</strain>
    </source>
</reference>
<evidence type="ECO:0000313" key="1">
    <source>
        <dbReference type="EMBL" id="NMR73666.1"/>
    </source>
</evidence>
<organism evidence="1 2">
    <name type="scientific">Vibrio alginolyticus</name>
    <dbReference type="NCBI Taxonomy" id="663"/>
    <lineage>
        <taxon>Bacteria</taxon>
        <taxon>Pseudomonadati</taxon>
        <taxon>Pseudomonadota</taxon>
        <taxon>Gammaproteobacteria</taxon>
        <taxon>Vibrionales</taxon>
        <taxon>Vibrionaceae</taxon>
        <taxon>Vibrio</taxon>
    </lineage>
</organism>
<gene>
    <name evidence="1" type="ORF">HKB35_08575</name>
</gene>
<name>A0A7Y0MV70_VIBAL</name>
<dbReference type="RefSeq" id="WP_021454335.1">
    <property type="nucleotide sequence ID" value="NZ_JABCMA010000006.1"/>
</dbReference>
<dbReference type="Proteomes" id="UP000565155">
    <property type="component" value="Unassembled WGS sequence"/>
</dbReference>